<dbReference type="InterPro" id="IPR006047">
    <property type="entry name" value="GH13_cat_dom"/>
</dbReference>
<reference evidence="13 14" key="1">
    <citation type="journal article" date="2023" name="Int. J. Syst. Evol. Microbiol.">
        <title>Physiological and genomic analyses of cobalamin (vitamin B12)-auxotrophy of Lysobacter auxotrophicus sp. nov., a methionine-auxotrophic chitinolytic bacterium isolated from chitin-treated soil.</title>
        <authorList>
            <person name="Saito A."/>
            <person name="Dohra H."/>
            <person name="Hamada M."/>
            <person name="Moriuchi R."/>
            <person name="Kotsuchibashi Y."/>
            <person name="Mori K."/>
        </authorList>
    </citation>
    <scope>NUCLEOTIDE SEQUENCE [LARGE SCALE GENOMIC DNA]</scope>
    <source>
        <strain evidence="13 14">5-21a</strain>
    </source>
</reference>
<feature type="active site" description="Nucleophile" evidence="10">
    <location>
        <position position="424"/>
    </location>
</feature>
<dbReference type="InterPro" id="IPR054169">
    <property type="entry name" value="GlgB_N"/>
</dbReference>
<dbReference type="InterPro" id="IPR006048">
    <property type="entry name" value="A-amylase/branching_C"/>
</dbReference>
<dbReference type="InterPro" id="IPR006407">
    <property type="entry name" value="GlgB"/>
</dbReference>
<feature type="compositionally biased region" description="Basic and acidic residues" evidence="11">
    <location>
        <begin position="9"/>
        <end position="24"/>
    </location>
</feature>
<dbReference type="Pfam" id="PF02922">
    <property type="entry name" value="CBM_48"/>
    <property type="match status" value="1"/>
</dbReference>
<evidence type="ECO:0000256" key="8">
    <source>
        <dbReference type="ARBA" id="ARBA00023056"/>
    </source>
</evidence>
<feature type="region of interest" description="Disordered" evidence="11">
    <location>
        <begin position="1"/>
        <end position="24"/>
    </location>
</feature>
<gene>
    <name evidence="10 13" type="primary">glgB</name>
    <name evidence="13" type="ORF">LA521A_17330</name>
</gene>
<dbReference type="Proteomes" id="UP001317822">
    <property type="component" value="Chromosome"/>
</dbReference>
<dbReference type="InterPro" id="IPR004193">
    <property type="entry name" value="Glyco_hydro_13_N"/>
</dbReference>
<keyword evidence="8 10" id="KW-0320">Glycogen biosynthesis</keyword>
<feature type="active site" description="Proton donor" evidence="10">
    <location>
        <position position="477"/>
    </location>
</feature>
<evidence type="ECO:0000256" key="2">
    <source>
        <dbReference type="ARBA" id="ARBA00002953"/>
    </source>
</evidence>
<keyword evidence="7 10" id="KW-0808">Transferase</keyword>
<dbReference type="CDD" id="cd02855">
    <property type="entry name" value="E_set_GBE_prok_N"/>
    <property type="match status" value="1"/>
</dbReference>
<dbReference type="SUPFAM" id="SSF51011">
    <property type="entry name" value="Glycosyl hydrolase domain"/>
    <property type="match status" value="1"/>
</dbReference>
<keyword evidence="14" id="KW-1185">Reference proteome</keyword>
<evidence type="ECO:0000256" key="9">
    <source>
        <dbReference type="ARBA" id="ARBA00023277"/>
    </source>
</evidence>
<evidence type="ECO:0000256" key="1">
    <source>
        <dbReference type="ARBA" id="ARBA00000826"/>
    </source>
</evidence>
<dbReference type="InterPro" id="IPR013783">
    <property type="entry name" value="Ig-like_fold"/>
</dbReference>
<dbReference type="Pfam" id="PF22019">
    <property type="entry name" value="GlgB_N"/>
    <property type="match status" value="1"/>
</dbReference>
<dbReference type="NCBIfam" id="NF008967">
    <property type="entry name" value="PRK12313.1"/>
    <property type="match status" value="1"/>
</dbReference>
<comment type="similarity">
    <text evidence="4 10">Belongs to the glycosyl hydrolase 13 family. GlgB subfamily.</text>
</comment>
<evidence type="ECO:0000256" key="10">
    <source>
        <dbReference type="HAMAP-Rule" id="MF_00685"/>
    </source>
</evidence>
<dbReference type="InterPro" id="IPR014756">
    <property type="entry name" value="Ig_E-set"/>
</dbReference>
<evidence type="ECO:0000313" key="14">
    <source>
        <dbReference type="Proteomes" id="UP001317822"/>
    </source>
</evidence>
<dbReference type="EC" id="2.4.1.18" evidence="10"/>
<dbReference type="Gene3D" id="2.60.40.1180">
    <property type="entry name" value="Golgi alpha-mannosidase II"/>
    <property type="match status" value="1"/>
</dbReference>
<dbReference type="InterPro" id="IPR037439">
    <property type="entry name" value="Branching_enzy"/>
</dbReference>
<dbReference type="SUPFAM" id="SSF51445">
    <property type="entry name" value="(Trans)glycosidases"/>
    <property type="match status" value="1"/>
</dbReference>
<evidence type="ECO:0000256" key="6">
    <source>
        <dbReference type="ARBA" id="ARBA00022676"/>
    </source>
</evidence>
<dbReference type="EMBL" id="AP027041">
    <property type="protein sequence ID" value="BDU16532.1"/>
    <property type="molecule type" value="Genomic_DNA"/>
</dbReference>
<keyword evidence="5 10" id="KW-0321">Glycogen metabolism</keyword>
<evidence type="ECO:0000256" key="5">
    <source>
        <dbReference type="ARBA" id="ARBA00022600"/>
    </source>
</evidence>
<dbReference type="NCBIfam" id="TIGR01515">
    <property type="entry name" value="branching_enzym"/>
    <property type="match status" value="1"/>
</dbReference>
<dbReference type="Pfam" id="PF00128">
    <property type="entry name" value="Alpha-amylase"/>
    <property type="match status" value="1"/>
</dbReference>
<keyword evidence="9 10" id="KW-0119">Carbohydrate metabolism</keyword>
<keyword evidence="6 10" id="KW-0328">Glycosyltransferase</keyword>
<dbReference type="PIRSF" id="PIRSF000463">
    <property type="entry name" value="GlgB"/>
    <property type="match status" value="1"/>
</dbReference>
<organism evidence="13 14">
    <name type="scientific">Lysobacter auxotrophicus</name>
    <dbReference type="NCBI Taxonomy" id="2992573"/>
    <lineage>
        <taxon>Bacteria</taxon>
        <taxon>Pseudomonadati</taxon>
        <taxon>Pseudomonadota</taxon>
        <taxon>Gammaproteobacteria</taxon>
        <taxon>Lysobacterales</taxon>
        <taxon>Lysobacteraceae</taxon>
        <taxon>Lysobacter</taxon>
    </lineage>
</organism>
<evidence type="ECO:0000313" key="13">
    <source>
        <dbReference type="EMBL" id="BDU16532.1"/>
    </source>
</evidence>
<evidence type="ECO:0000256" key="11">
    <source>
        <dbReference type="SAM" id="MobiDB-lite"/>
    </source>
</evidence>
<comment type="subunit">
    <text evidence="10">Monomer.</text>
</comment>
<proteinExistence type="inferred from homology"/>
<comment type="pathway">
    <text evidence="3 10">Glycan biosynthesis; glycogen biosynthesis.</text>
</comment>
<feature type="domain" description="Glycosyl hydrolase family 13 catalytic" evidence="12">
    <location>
        <begin position="267"/>
        <end position="618"/>
    </location>
</feature>
<protein>
    <recommendedName>
        <fullName evidence="10">1,4-alpha-glucan branching enzyme GlgB</fullName>
        <ecNumber evidence="10">2.4.1.18</ecNumber>
    </recommendedName>
    <alternativeName>
        <fullName evidence="10">1,4-alpha-D-glucan:1,4-alpha-D-glucan 6-glucosyl-transferase</fullName>
    </alternativeName>
    <alternativeName>
        <fullName evidence="10">Alpha-(1-&gt;4)-glucan branching enzyme</fullName>
    </alternativeName>
    <alternativeName>
        <fullName evidence="10">Glycogen branching enzyme</fullName>
        <shortName evidence="10">BE</shortName>
    </alternativeName>
</protein>
<dbReference type="PANTHER" id="PTHR43651:SF3">
    <property type="entry name" value="1,4-ALPHA-GLUCAN-BRANCHING ENZYME"/>
    <property type="match status" value="1"/>
</dbReference>
<dbReference type="InterPro" id="IPR017853">
    <property type="entry name" value="GH"/>
</dbReference>
<dbReference type="InterPro" id="IPR044143">
    <property type="entry name" value="GlgB_N_E_set_prok"/>
</dbReference>
<name>A0ABM8DD67_9GAMM</name>
<dbReference type="NCBIfam" id="NF003811">
    <property type="entry name" value="PRK05402.1"/>
    <property type="match status" value="1"/>
</dbReference>
<evidence type="ECO:0000256" key="3">
    <source>
        <dbReference type="ARBA" id="ARBA00004964"/>
    </source>
</evidence>
<dbReference type="PANTHER" id="PTHR43651">
    <property type="entry name" value="1,4-ALPHA-GLUCAN-BRANCHING ENZYME"/>
    <property type="match status" value="1"/>
</dbReference>
<evidence type="ECO:0000259" key="12">
    <source>
        <dbReference type="SMART" id="SM00642"/>
    </source>
</evidence>
<evidence type="ECO:0000256" key="4">
    <source>
        <dbReference type="ARBA" id="ARBA00009000"/>
    </source>
</evidence>
<dbReference type="SMART" id="SM00642">
    <property type="entry name" value="Aamy"/>
    <property type="match status" value="1"/>
</dbReference>
<comment type="function">
    <text evidence="2 10">Catalyzes the formation of the alpha-1,6-glucosidic linkages in glycogen by scission of a 1,4-alpha-linked oligosaccharide from growing alpha-1,4-glucan chains and the subsequent attachment of the oligosaccharide to the alpha-1,6 position.</text>
</comment>
<dbReference type="SUPFAM" id="SSF81296">
    <property type="entry name" value="E set domains"/>
    <property type="match status" value="1"/>
</dbReference>
<sequence>MPATQEQVAMHERTQETTHDAGPDHARWQALVEGRCEAPFAWLGPHDTGDGAVVVRAFLPTARALTLVDANGADLAACARVHEGGGFEARLPARRLYRLKIEWPGETEVVEDPYAFGTVLPGDWLRGIVDGDGEALRQALGAHRVDFGGVAGVRFAVWAPNARSVSVVGDFNGWDARRHPMRLRHEAGVWEIFLPRIPAGARYKYEIVAAGGTRLPQKADPMARQTECPPATASIVPDHETFEWRDAEWMQRRARHALDDAPMSIYEVHAASWRRHEDGTPLDWDELAAQLIPYVRDLGFTHVELLPITEHPFGGSWGYQPLSMYAPTARHGTPEGFARFVDACHRAGIGVILDWVSAHFPDDEHGLRRFDGTALYEHQDPREGVHRDWNTLIYNYGRHEVAAYLIGSALEWIDRFHIDGLRVDAVASMLYRDYSRPDGEWIPNAHGGRENLEAIAFLRRLNAAIAERFPGVATIAEESTAWPGVTAPVEHGGLGFTHKWNMGWMHDTLSYLGRDPIHRRHHHSEMTFGLVYAFSEHFVLPLSHDEVVHGKGALLAKMPGDEWQHFANLRAYYGFMWAHPGRKLLFMGGEFGQPHEWNHDTALDWALLQHAPHRGLRRLVGDLNHALRTQPALHRADRSPLGFDWSVGDDFENSVFAFVRYDGGGPPLLAVSNFTPVPRQDYRVGVPRGGRWREILNTDSAHYGGSNVGNAGTVFAEPVSLHGHAQSLRLTLPPLATIWLVAEDA</sequence>
<accession>A0ABM8DD67</accession>
<dbReference type="HAMAP" id="MF_00685">
    <property type="entry name" value="GlgB"/>
    <property type="match status" value="1"/>
</dbReference>
<dbReference type="InterPro" id="IPR013780">
    <property type="entry name" value="Glyco_hydro_b"/>
</dbReference>
<dbReference type="Gene3D" id="3.20.20.80">
    <property type="entry name" value="Glycosidases"/>
    <property type="match status" value="1"/>
</dbReference>
<dbReference type="Gene3D" id="2.60.40.10">
    <property type="entry name" value="Immunoglobulins"/>
    <property type="match status" value="2"/>
</dbReference>
<comment type="catalytic activity">
    <reaction evidence="1 10">
        <text>Transfers a segment of a (1-&gt;4)-alpha-D-glucan chain to a primary hydroxy group in a similar glucan chain.</text>
        <dbReference type="EC" id="2.4.1.18"/>
    </reaction>
</comment>
<dbReference type="CDD" id="cd11322">
    <property type="entry name" value="AmyAc_Glg_BE"/>
    <property type="match status" value="1"/>
</dbReference>
<dbReference type="Pfam" id="PF02806">
    <property type="entry name" value="Alpha-amylase_C"/>
    <property type="match status" value="1"/>
</dbReference>
<evidence type="ECO:0000256" key="7">
    <source>
        <dbReference type="ARBA" id="ARBA00022679"/>
    </source>
</evidence>